<proteinExistence type="predicted"/>
<dbReference type="VEuPathDB" id="VectorBase:ACHR014118"/>
<evidence type="ECO:0000313" key="2">
    <source>
        <dbReference type="Proteomes" id="UP000075881"/>
    </source>
</evidence>
<dbReference type="Proteomes" id="UP000075881">
    <property type="component" value="Unassembled WGS sequence"/>
</dbReference>
<dbReference type="EnsemblMetazoa" id="ACHR014118-RA">
    <property type="protein sequence ID" value="ACHR014118-PA"/>
    <property type="gene ID" value="ACHR014118"/>
</dbReference>
<evidence type="ECO:0000313" key="1">
    <source>
        <dbReference type="EnsemblMetazoa" id="ACHR014118-PA"/>
    </source>
</evidence>
<reference evidence="1" key="2">
    <citation type="submission" date="2020-05" db="UniProtKB">
        <authorList>
            <consortium name="EnsemblMetazoa"/>
        </authorList>
    </citation>
    <scope>IDENTIFICATION</scope>
    <source>
        <strain evidence="1">ACHKN1017</strain>
    </source>
</reference>
<dbReference type="AlphaFoldDB" id="A0A182KI18"/>
<organism evidence="1 2">
    <name type="scientific">Anopheles christyi</name>
    <dbReference type="NCBI Taxonomy" id="43041"/>
    <lineage>
        <taxon>Eukaryota</taxon>
        <taxon>Metazoa</taxon>
        <taxon>Ecdysozoa</taxon>
        <taxon>Arthropoda</taxon>
        <taxon>Hexapoda</taxon>
        <taxon>Insecta</taxon>
        <taxon>Pterygota</taxon>
        <taxon>Neoptera</taxon>
        <taxon>Endopterygota</taxon>
        <taxon>Diptera</taxon>
        <taxon>Nematocera</taxon>
        <taxon>Culicoidea</taxon>
        <taxon>Culicidae</taxon>
        <taxon>Anophelinae</taxon>
        <taxon>Anopheles</taxon>
    </lineage>
</organism>
<reference evidence="2" key="1">
    <citation type="submission" date="2013-03" db="EMBL/GenBank/DDBJ databases">
        <title>The Genome Sequence of Anopheles christyi ACHKN1017.</title>
        <authorList>
            <consortium name="The Broad Institute Genomics Platform"/>
            <person name="Neafsey D.E."/>
            <person name="Besansky N."/>
            <person name="Walker B."/>
            <person name="Young S.K."/>
            <person name="Zeng Q."/>
            <person name="Gargeya S."/>
            <person name="Fitzgerald M."/>
            <person name="Haas B."/>
            <person name="Abouelleil A."/>
            <person name="Allen A.W."/>
            <person name="Alvarado L."/>
            <person name="Arachchi H.M."/>
            <person name="Berlin A.M."/>
            <person name="Chapman S.B."/>
            <person name="Gainer-Dewar J."/>
            <person name="Goldberg J."/>
            <person name="Griggs A."/>
            <person name="Gujja S."/>
            <person name="Hansen M."/>
            <person name="Howarth C."/>
            <person name="Imamovic A."/>
            <person name="Ireland A."/>
            <person name="Larimer J."/>
            <person name="McCowan C."/>
            <person name="Murphy C."/>
            <person name="Pearson M."/>
            <person name="Poon T.W."/>
            <person name="Priest M."/>
            <person name="Roberts A."/>
            <person name="Saif S."/>
            <person name="Shea T."/>
            <person name="Sisk P."/>
            <person name="Sykes S."/>
            <person name="Wortman J."/>
            <person name="Nusbaum C."/>
            <person name="Birren B."/>
        </authorList>
    </citation>
    <scope>NUCLEOTIDE SEQUENCE [LARGE SCALE GENOMIC DNA]</scope>
    <source>
        <strain evidence="2">ACHKN1017</strain>
    </source>
</reference>
<name>A0A182KI18_9DIPT</name>
<keyword evidence="2" id="KW-1185">Reference proteome</keyword>
<sequence length="75" mass="8002">MHSFNKFSAELLLSCASLGVRPQRTLTCTPISSTVGRQTRVGGADCSTTVYGTKLGRHAGKLYRDVIVLDVTTTG</sequence>
<accession>A0A182KI18</accession>
<protein>
    <submittedName>
        <fullName evidence="1">Uncharacterized protein</fullName>
    </submittedName>
</protein>